<dbReference type="Pfam" id="PF19263">
    <property type="entry name" value="DUF5906"/>
    <property type="match status" value="1"/>
</dbReference>
<evidence type="ECO:0000313" key="7">
    <source>
        <dbReference type="Proteomes" id="UP000643610"/>
    </source>
</evidence>
<gene>
    <name evidence="6" type="ORF">H8K33_08140</name>
</gene>
<keyword evidence="1" id="KW-0547">Nucleotide-binding</keyword>
<keyword evidence="2" id="KW-0378">Hydrolase</keyword>
<keyword evidence="7" id="KW-1185">Reference proteome</keyword>
<feature type="region of interest" description="Disordered" evidence="4">
    <location>
        <begin position="1"/>
        <end position="75"/>
    </location>
</feature>
<reference evidence="6 7" key="1">
    <citation type="submission" date="2020-08" db="EMBL/GenBank/DDBJ databases">
        <title>Novel species isolated from subtropical streams in China.</title>
        <authorList>
            <person name="Lu H."/>
        </authorList>
    </citation>
    <scope>NUCLEOTIDE SEQUENCE [LARGE SCALE GENOMIC DNA]</scope>
    <source>
        <strain evidence="6 7">KCTC 52442</strain>
    </source>
</reference>
<dbReference type="NCBIfam" id="TIGR01613">
    <property type="entry name" value="primase_Cterm"/>
    <property type="match status" value="1"/>
</dbReference>
<feature type="domain" description="SF3 helicase" evidence="5">
    <location>
        <begin position="240"/>
        <end position="401"/>
    </location>
</feature>
<dbReference type="InterPro" id="IPR014818">
    <property type="entry name" value="Phage/plasmid_primase_P4_C"/>
</dbReference>
<dbReference type="Pfam" id="PF08706">
    <property type="entry name" value="D5_N"/>
    <property type="match status" value="1"/>
</dbReference>
<dbReference type="RefSeq" id="WP_186890533.1">
    <property type="nucleotide sequence ID" value="NZ_JACOFU010000003.1"/>
</dbReference>
<accession>A0ABR6XPP1</accession>
<feature type="compositionally biased region" description="Polar residues" evidence="4">
    <location>
        <begin position="45"/>
        <end position="57"/>
    </location>
</feature>
<evidence type="ECO:0000256" key="4">
    <source>
        <dbReference type="SAM" id="MobiDB-lite"/>
    </source>
</evidence>
<evidence type="ECO:0000313" key="6">
    <source>
        <dbReference type="EMBL" id="MBC3831476.1"/>
    </source>
</evidence>
<dbReference type="Proteomes" id="UP000643610">
    <property type="component" value="Unassembled WGS sequence"/>
</dbReference>
<evidence type="ECO:0000256" key="2">
    <source>
        <dbReference type="ARBA" id="ARBA00022801"/>
    </source>
</evidence>
<dbReference type="InterPro" id="IPR051620">
    <property type="entry name" value="ORF904-like_C"/>
</dbReference>
<dbReference type="Gene3D" id="3.40.50.300">
    <property type="entry name" value="P-loop containing nucleotide triphosphate hydrolases"/>
    <property type="match status" value="1"/>
</dbReference>
<organism evidence="6 7">
    <name type="scientific">Undibacterium amnicola</name>
    <dbReference type="NCBI Taxonomy" id="1834038"/>
    <lineage>
        <taxon>Bacteria</taxon>
        <taxon>Pseudomonadati</taxon>
        <taxon>Pseudomonadota</taxon>
        <taxon>Betaproteobacteria</taxon>
        <taxon>Burkholderiales</taxon>
        <taxon>Oxalobacteraceae</taxon>
        <taxon>Undibacterium</taxon>
    </lineage>
</organism>
<dbReference type="InterPro" id="IPR045455">
    <property type="entry name" value="NrS-1_pol-like_helicase"/>
</dbReference>
<dbReference type="InterPro" id="IPR014015">
    <property type="entry name" value="Helicase_SF3_DNA-vir"/>
</dbReference>
<evidence type="ECO:0000259" key="5">
    <source>
        <dbReference type="PROSITE" id="PS51206"/>
    </source>
</evidence>
<dbReference type="PANTHER" id="PTHR35372">
    <property type="entry name" value="ATP BINDING PROTEIN-RELATED"/>
    <property type="match status" value="1"/>
</dbReference>
<dbReference type="SUPFAM" id="SSF52540">
    <property type="entry name" value="P-loop containing nucleoside triphosphate hydrolases"/>
    <property type="match status" value="1"/>
</dbReference>
<dbReference type="InterPro" id="IPR027417">
    <property type="entry name" value="P-loop_NTPase"/>
</dbReference>
<dbReference type="PANTHER" id="PTHR35372:SF2">
    <property type="entry name" value="SF3 HELICASE DOMAIN-CONTAINING PROTEIN"/>
    <property type="match status" value="1"/>
</dbReference>
<dbReference type="PROSITE" id="PS51206">
    <property type="entry name" value="SF3_HELICASE_1"/>
    <property type="match status" value="1"/>
</dbReference>
<keyword evidence="3" id="KW-0067">ATP-binding</keyword>
<evidence type="ECO:0000256" key="1">
    <source>
        <dbReference type="ARBA" id="ARBA00022741"/>
    </source>
</evidence>
<name>A0ABR6XPP1_9BURK</name>
<proteinExistence type="predicted"/>
<comment type="caution">
    <text evidence="6">The sequence shown here is derived from an EMBL/GenBank/DDBJ whole genome shotgun (WGS) entry which is preliminary data.</text>
</comment>
<dbReference type="EMBL" id="JACOFU010000003">
    <property type="protein sequence ID" value="MBC3831476.1"/>
    <property type="molecule type" value="Genomic_DNA"/>
</dbReference>
<protein>
    <recommendedName>
        <fullName evidence="5">SF3 helicase domain-containing protein</fullName>
    </recommendedName>
</protein>
<dbReference type="SMART" id="SM00885">
    <property type="entry name" value="D5_N"/>
    <property type="match status" value="1"/>
</dbReference>
<sequence length="523" mass="59471">MNFWSRLSDGNQIIPKENRSESSPKRSNKTSSKNYSPSMEGKHLSQASYSSTLSNQAKPKIRAPNADIRDGTNGHPLTELGNAGRLYDLHHKKLKYCPEMKAWLHWEINRWEWDNDGSRTRELACQLPEIIYGEGVKTLENDYYLKWARKSGERRTIDNAVTLLSDRIDIRIDLASIDSDPFVLGINEGRQLVDLRNGNVRNTQPCDFITKKLMVNRVGDAADAIKWIRFLNQIFLGDQELIEWIQRLLGYSLTGSTQEQMFSFGFGSGSNGKGVLMSLLRQIWGDYYRTVAVETLMNQKRTGSAPSPDLADLVGARLIMSGETESGAALSESLIKLLTGEDKIKCRRLHKDPFEFTPQFKIFMAGNHKPTVKGIDNGIWRRIRLIPFDKIFTADEQDKTLVAKLLEEREHILAWLINGCLAWHNHGLQNIPHRIRCATENYREDQDIVGQWLSERCTLTPDGRTMARDLYNDYVIWVSKAGDHNQLSEVKFANNLAVRPGIARKSISAGRIYLGVSLQPMSC</sequence>
<dbReference type="InterPro" id="IPR006500">
    <property type="entry name" value="Helicase_put_C_phage/plasmid"/>
</dbReference>
<evidence type="ECO:0000256" key="3">
    <source>
        <dbReference type="ARBA" id="ARBA00022840"/>
    </source>
</evidence>